<evidence type="ECO:0000313" key="2">
    <source>
        <dbReference type="EMBL" id="CAG6638902.1"/>
    </source>
</evidence>
<dbReference type="EMBL" id="HBUF01605935">
    <property type="protein sequence ID" value="CAG6777543.1"/>
    <property type="molecule type" value="Transcribed_RNA"/>
</dbReference>
<accession>A0A8D8QWC4</accession>
<protein>
    <recommendedName>
        <fullName evidence="3">Secreted protein</fullName>
    </recommendedName>
</protein>
<proteinExistence type="predicted"/>
<sequence>MRVCLLFCLLFLTQFSHPLLSDSPWGGKKFVCQGERKTHYEKLISSHFTPVFLSFQSKYTSEFFLINIIQTVPVLLLFESSDKGLIDGDYMKIRLFPLNLIHVANFFFFHRK</sequence>
<dbReference type="EMBL" id="HBUF01104670">
    <property type="protein sequence ID" value="CAG6638902.1"/>
    <property type="molecule type" value="Transcribed_RNA"/>
</dbReference>
<organism evidence="2">
    <name type="scientific">Cacopsylla melanoneura</name>
    <dbReference type="NCBI Taxonomy" id="428564"/>
    <lineage>
        <taxon>Eukaryota</taxon>
        <taxon>Metazoa</taxon>
        <taxon>Ecdysozoa</taxon>
        <taxon>Arthropoda</taxon>
        <taxon>Hexapoda</taxon>
        <taxon>Insecta</taxon>
        <taxon>Pterygota</taxon>
        <taxon>Neoptera</taxon>
        <taxon>Paraneoptera</taxon>
        <taxon>Hemiptera</taxon>
        <taxon>Sternorrhyncha</taxon>
        <taxon>Psylloidea</taxon>
        <taxon>Psyllidae</taxon>
        <taxon>Psyllinae</taxon>
        <taxon>Cacopsylla</taxon>
    </lineage>
</organism>
<keyword evidence="1" id="KW-0732">Signal</keyword>
<evidence type="ECO:0008006" key="3">
    <source>
        <dbReference type="Google" id="ProtNLM"/>
    </source>
</evidence>
<dbReference type="EMBL" id="HBUF01104672">
    <property type="protein sequence ID" value="CAG6638904.1"/>
    <property type="molecule type" value="Transcribed_RNA"/>
</dbReference>
<feature type="chain" id="PRO_5036428538" description="Secreted protein" evidence="1">
    <location>
        <begin position="22"/>
        <end position="112"/>
    </location>
</feature>
<feature type="signal peptide" evidence="1">
    <location>
        <begin position="1"/>
        <end position="21"/>
    </location>
</feature>
<name>A0A8D8QWC4_9HEMI</name>
<dbReference type="AlphaFoldDB" id="A0A8D8QWC4"/>
<reference evidence="2" key="1">
    <citation type="submission" date="2021-05" db="EMBL/GenBank/DDBJ databases">
        <authorList>
            <person name="Alioto T."/>
            <person name="Alioto T."/>
            <person name="Gomez Garrido J."/>
        </authorList>
    </citation>
    <scope>NUCLEOTIDE SEQUENCE</scope>
</reference>
<evidence type="ECO:0000256" key="1">
    <source>
        <dbReference type="SAM" id="SignalP"/>
    </source>
</evidence>
<dbReference type="EMBL" id="HBUF01279823">
    <property type="protein sequence ID" value="CAG6687104.1"/>
    <property type="molecule type" value="Transcribed_RNA"/>
</dbReference>
<dbReference type="EMBL" id="HBUF01279822">
    <property type="protein sequence ID" value="CAG6687103.1"/>
    <property type="molecule type" value="Transcribed_RNA"/>
</dbReference>